<protein>
    <submittedName>
        <fullName evidence="1">Uncharacterized protein</fullName>
    </submittedName>
</protein>
<accession>A0A0G4F945</accession>
<organism evidence="1">
    <name type="scientific">Chromera velia CCMP2878</name>
    <dbReference type="NCBI Taxonomy" id="1169474"/>
    <lineage>
        <taxon>Eukaryota</taxon>
        <taxon>Sar</taxon>
        <taxon>Alveolata</taxon>
        <taxon>Colpodellida</taxon>
        <taxon>Chromeraceae</taxon>
        <taxon>Chromera</taxon>
    </lineage>
</organism>
<gene>
    <name evidence="1" type="ORF">Cvel_15810</name>
</gene>
<reference evidence="1" key="1">
    <citation type="submission" date="2014-11" db="EMBL/GenBank/DDBJ databases">
        <authorList>
            <person name="Otto D Thomas"/>
            <person name="Naeem Raeece"/>
        </authorList>
    </citation>
    <scope>NUCLEOTIDE SEQUENCE</scope>
</reference>
<dbReference type="VEuPathDB" id="CryptoDB:Cvel_15810"/>
<dbReference type="EMBL" id="CDMZ01000206">
    <property type="protein sequence ID" value="CEM09122.1"/>
    <property type="molecule type" value="Genomic_DNA"/>
</dbReference>
<name>A0A0G4F945_9ALVE</name>
<evidence type="ECO:0000313" key="1">
    <source>
        <dbReference type="EMBL" id="CEM09122.1"/>
    </source>
</evidence>
<dbReference type="AlphaFoldDB" id="A0A0G4F945"/>
<sequence length="191" mass="21170">MGTRGALNSFNGPSGALSHAVFNPTQFGRHAMSTTAGGANNVFHQSVYAALLKQVGPEEADRMFKILQPDASLEMAKGEVPIPDSPIETLLKENIPEDVLEEANKGILRGPYKQAAQEGLLKEPYKTAAARGVMPFWWHRQQWEQRTKRELIKNFLLDGTDIDSDLAQTALRNATSDSAWQEYKLERYGPG</sequence>
<proteinExistence type="predicted"/>